<dbReference type="InterPro" id="IPR002035">
    <property type="entry name" value="VWF_A"/>
</dbReference>
<feature type="compositionally biased region" description="Low complexity" evidence="1">
    <location>
        <begin position="860"/>
        <end position="869"/>
    </location>
</feature>
<dbReference type="AlphaFoldDB" id="A0A0F7TGL2"/>
<dbReference type="PANTHER" id="PTHR45737">
    <property type="entry name" value="VON WILLEBRAND FACTOR A DOMAIN-CONTAINING PROTEIN 5A"/>
    <property type="match status" value="1"/>
</dbReference>
<dbReference type="STRING" id="104259.A0A0F7TGL2"/>
<dbReference type="Gene3D" id="3.40.50.410">
    <property type="entry name" value="von Willebrand factor, type A domain"/>
    <property type="match status" value="1"/>
</dbReference>
<feature type="domain" description="VWFA" evidence="2">
    <location>
        <begin position="289"/>
        <end position="465"/>
    </location>
</feature>
<evidence type="ECO:0000259" key="2">
    <source>
        <dbReference type="PROSITE" id="PS50234"/>
    </source>
</evidence>
<dbReference type="Proteomes" id="UP000042958">
    <property type="component" value="Unassembled WGS sequence"/>
</dbReference>
<evidence type="ECO:0000313" key="4">
    <source>
        <dbReference type="EMBL" id="CEJ54128.1"/>
    </source>
</evidence>
<gene>
    <name evidence="4" type="ORF">PMG11_00450</name>
</gene>
<reference evidence="5" key="1">
    <citation type="journal article" date="2015" name="Genome Announc.">
        <title>Draft genome sequence of the fungus Penicillium brasilianum MG11.</title>
        <authorList>
            <person name="Horn F."/>
            <person name="Linde J."/>
            <person name="Mattern D.J."/>
            <person name="Walther G."/>
            <person name="Guthke R."/>
            <person name="Brakhage A.A."/>
            <person name="Valiante V."/>
        </authorList>
    </citation>
    <scope>NUCLEOTIDE SEQUENCE [LARGE SCALE GENOMIC DNA]</scope>
    <source>
        <strain evidence="5">MG11</strain>
    </source>
</reference>
<dbReference type="PANTHER" id="PTHR45737:SF6">
    <property type="entry name" value="VON WILLEBRAND FACTOR A DOMAIN-CONTAINING PROTEIN 5A"/>
    <property type="match status" value="1"/>
</dbReference>
<feature type="region of interest" description="Disordered" evidence="1">
    <location>
        <begin position="884"/>
        <end position="918"/>
    </location>
</feature>
<feature type="compositionally biased region" description="Low complexity" evidence="1">
    <location>
        <begin position="761"/>
        <end position="774"/>
    </location>
</feature>
<dbReference type="SMART" id="SM00609">
    <property type="entry name" value="VIT"/>
    <property type="match status" value="1"/>
</dbReference>
<dbReference type="Pfam" id="PF08487">
    <property type="entry name" value="VIT"/>
    <property type="match status" value="1"/>
</dbReference>
<name>A0A0F7TGL2_PENBI</name>
<dbReference type="SUPFAM" id="SSF53300">
    <property type="entry name" value="vWA-like"/>
    <property type="match status" value="1"/>
</dbReference>
<feature type="domain" description="VIT" evidence="3">
    <location>
        <begin position="4"/>
        <end position="135"/>
    </location>
</feature>
<evidence type="ECO:0000313" key="5">
    <source>
        <dbReference type="Proteomes" id="UP000042958"/>
    </source>
</evidence>
<evidence type="ECO:0000259" key="3">
    <source>
        <dbReference type="PROSITE" id="PS51468"/>
    </source>
</evidence>
<evidence type="ECO:0000256" key="1">
    <source>
        <dbReference type="SAM" id="MobiDB-lite"/>
    </source>
</evidence>
<organism evidence="4 5">
    <name type="scientific">Penicillium brasilianum</name>
    <dbReference type="NCBI Taxonomy" id="104259"/>
    <lineage>
        <taxon>Eukaryota</taxon>
        <taxon>Fungi</taxon>
        <taxon>Dikarya</taxon>
        <taxon>Ascomycota</taxon>
        <taxon>Pezizomycotina</taxon>
        <taxon>Eurotiomycetes</taxon>
        <taxon>Eurotiomycetidae</taxon>
        <taxon>Eurotiales</taxon>
        <taxon>Aspergillaceae</taxon>
        <taxon>Penicillium</taxon>
    </lineage>
</organism>
<dbReference type="Pfam" id="PF13768">
    <property type="entry name" value="VWA_3"/>
    <property type="match status" value="1"/>
</dbReference>
<accession>A0A0F7TGL2</accession>
<keyword evidence="5" id="KW-1185">Reference proteome</keyword>
<feature type="region of interest" description="Disordered" evidence="1">
    <location>
        <begin position="756"/>
        <end position="869"/>
    </location>
</feature>
<proteinExistence type="predicted"/>
<sequence>MLGYSGCCYYNTNTWCYLPQVSVKAYAAITSSACRTTLTQTFFNSSELLIEEVSYTFPLYDGVSVVRFECRVGSRLLHSKVKTKEQAQSEYHDAVTNQQTAAIMDHTMDQNDVFVIRLGNVPAKETITVDITFVGELKQDSQSDGVRYTLPNSIAPRYGSLSNNAAGSLTSHGLPADLKGISVTVDVLMEKDSILRELQSPSHPVKVSLGRMSSTSADVQSFDPSKASATLRLVKGEHALLERDFVLVIKADGLDKPRALLETHPTLPGQRALMVSLVPKFSLPPAQPEVVFVIDRSGSMHDKLDTLKSSLQIFLKSLPVGICFNICSFGSIFSFLWPKSRVYDASSLEDALRFVSSISANMGGTEMQSAVVATVQNRLKDKELEVLLLTDGQISRQEALFDFVRTSAADNTVRFFSLAIGNAASHSLVEGVSRAGNGFSQSVINYEELDQKVVRMLKGALTPHIFDYKLEVQYEGKADEDFEFVDSDVPMSDFGTKISTSTSGTSQKTLTQQPISLFDANFKGSDAELGSRQQADDKSLPIIPSPPALQAPYKIPSLYPFIRTTVYLLPDPRYSHRIPQSLAFRATSKFGPLELQIPISDSGKGETIHQLASRKAVIELEENHGWLQDAHDKFGNPFQQFHSDTQQRIVARECQTLGIKYQVTGKYCSFVALENDESLNSEERPTAKEIETRTVPVVKMIQGGHRSSRSLRPSGNPTTIYSGHAFGAFGAAPPPQPNAPAPRVDNGRVMMMQSSVAPRQPFSVSTSSSHLSGSPAPPPPPPASEGALFGASAGTMPYRPPFGASSRSPPTRSSPFQAFGQAQPPAQPPAQPSAFGAPSGRLFGSSAQQTTGGSLFGRPSQSQQFQQFQSSAFGASSGGLFASSTQSAQGNSLFGRQSSGPTPFRNTTSPSQASISMRKVSLVARQERDNAEPSPPTYQSKVHALVGLQSFEGNWEWKQDLFDVIGCQIEDVHAQILRLLQVESLDGEAGNIAATILALGFLVNKHADSKGLWELVSDKAEAWISTKLPQIGLGQVMESHKNDIMALI</sequence>
<protein>
    <recommendedName>
        <fullName evidence="6">von Willebrand domain protein</fullName>
    </recommendedName>
</protein>
<dbReference type="PROSITE" id="PS50234">
    <property type="entry name" value="VWFA"/>
    <property type="match status" value="1"/>
</dbReference>
<dbReference type="InterPro" id="IPR036465">
    <property type="entry name" value="vWFA_dom_sf"/>
</dbReference>
<dbReference type="OrthoDB" id="1729737at2759"/>
<dbReference type="SMART" id="SM00327">
    <property type="entry name" value="VWA"/>
    <property type="match status" value="1"/>
</dbReference>
<dbReference type="EMBL" id="CDHK01000001">
    <property type="protein sequence ID" value="CEJ54128.1"/>
    <property type="molecule type" value="Genomic_DNA"/>
</dbReference>
<feature type="compositionally biased region" description="Polar residues" evidence="1">
    <location>
        <begin position="885"/>
        <end position="915"/>
    </location>
</feature>
<dbReference type="PROSITE" id="PS51468">
    <property type="entry name" value="VIT"/>
    <property type="match status" value="1"/>
</dbReference>
<feature type="compositionally biased region" description="Low complexity" evidence="1">
    <location>
        <begin position="805"/>
        <end position="824"/>
    </location>
</feature>
<feature type="region of interest" description="Disordered" evidence="1">
    <location>
        <begin position="726"/>
        <end position="745"/>
    </location>
</feature>
<dbReference type="InterPro" id="IPR013694">
    <property type="entry name" value="VIT"/>
</dbReference>
<evidence type="ECO:0008006" key="6">
    <source>
        <dbReference type="Google" id="ProtNLM"/>
    </source>
</evidence>